<sequence length="293" mass="30838">MVLMPSFRSLLERLTDDRLRAATLVGLASIPITLVLALDAVPRDGVVIGGLSPATPLLAAGLFVGYHYHDRSIASRRAGVRTGLVGSGGVLAESVADLVTTLGSESPAMTAVTVVLFLVELVLGVAFVALLTMASAIVGAWVASNVARVRDPTAPRAERERPVDDSRWWLPVVVYVLVAPLVLLFVFWIVSDGGGGSVIIGALLLFCLVVTAIAAVVSLVKDTETLVDASAAWQPLSVVYVAGPVGVYALVYLVASLRQSIHPPGDAMYGFVVALWGSSLVYLINRHRYVGTP</sequence>
<accession>A0A482Y6B2</accession>
<proteinExistence type="predicted"/>
<organism evidence="2 3">
    <name type="scientific">Natrinema hispanicum</name>
    <dbReference type="NCBI Taxonomy" id="392421"/>
    <lineage>
        <taxon>Archaea</taxon>
        <taxon>Methanobacteriati</taxon>
        <taxon>Methanobacteriota</taxon>
        <taxon>Stenosarchaea group</taxon>
        <taxon>Halobacteria</taxon>
        <taxon>Halobacteriales</taxon>
        <taxon>Natrialbaceae</taxon>
        <taxon>Natrinema</taxon>
    </lineage>
</organism>
<evidence type="ECO:0000256" key="1">
    <source>
        <dbReference type="SAM" id="Phobius"/>
    </source>
</evidence>
<feature type="transmembrane region" description="Helical" evidence="1">
    <location>
        <begin position="116"/>
        <end position="147"/>
    </location>
</feature>
<keyword evidence="1" id="KW-1133">Transmembrane helix</keyword>
<protein>
    <submittedName>
        <fullName evidence="2">Uncharacterized protein</fullName>
    </submittedName>
</protein>
<feature type="transmembrane region" description="Helical" evidence="1">
    <location>
        <begin position="232"/>
        <end position="255"/>
    </location>
</feature>
<feature type="transmembrane region" description="Helical" evidence="1">
    <location>
        <begin position="47"/>
        <end position="66"/>
    </location>
</feature>
<evidence type="ECO:0000313" key="2">
    <source>
        <dbReference type="EMBL" id="RZV08373.1"/>
    </source>
</evidence>
<gene>
    <name evidence="2" type="ORF">BDK88_3346</name>
</gene>
<dbReference type="AlphaFoldDB" id="A0A482Y6B2"/>
<comment type="caution">
    <text evidence="2">The sequence shown here is derived from an EMBL/GenBank/DDBJ whole genome shotgun (WGS) entry which is preliminary data.</text>
</comment>
<dbReference type="Proteomes" id="UP000291097">
    <property type="component" value="Unassembled WGS sequence"/>
</dbReference>
<keyword evidence="1" id="KW-0812">Transmembrane</keyword>
<feature type="transmembrane region" description="Helical" evidence="1">
    <location>
        <begin position="196"/>
        <end position="220"/>
    </location>
</feature>
<feature type="transmembrane region" description="Helical" evidence="1">
    <location>
        <begin position="21"/>
        <end position="41"/>
    </location>
</feature>
<feature type="transmembrane region" description="Helical" evidence="1">
    <location>
        <begin position="267"/>
        <end position="284"/>
    </location>
</feature>
<dbReference type="EMBL" id="SHMP01000006">
    <property type="protein sequence ID" value="RZV08373.1"/>
    <property type="molecule type" value="Genomic_DNA"/>
</dbReference>
<reference evidence="2 3" key="1">
    <citation type="submission" date="2019-02" db="EMBL/GenBank/DDBJ databases">
        <title>Genomic Encyclopedia of Archaeal and Bacterial Type Strains, Phase II (KMG-II): from individual species to whole genera.</title>
        <authorList>
            <person name="Goeker M."/>
        </authorList>
    </citation>
    <scope>NUCLEOTIDE SEQUENCE [LARGE SCALE GENOMIC DNA]</scope>
    <source>
        <strain evidence="2 3">DSM 18328</strain>
    </source>
</reference>
<keyword evidence="1" id="KW-0472">Membrane</keyword>
<name>A0A482Y6B2_9EURY</name>
<feature type="transmembrane region" description="Helical" evidence="1">
    <location>
        <begin position="168"/>
        <end position="190"/>
    </location>
</feature>
<evidence type="ECO:0000313" key="3">
    <source>
        <dbReference type="Proteomes" id="UP000291097"/>
    </source>
</evidence>